<dbReference type="PANTHER" id="PTHR37293:SF5">
    <property type="entry name" value="DNA REPLICATION PROTEIN"/>
    <property type="match status" value="1"/>
</dbReference>
<dbReference type="InterPro" id="IPR034829">
    <property type="entry name" value="DnaD-like_sf"/>
</dbReference>
<evidence type="ECO:0000259" key="2">
    <source>
        <dbReference type="Pfam" id="PF07261"/>
    </source>
</evidence>
<organism evidence="3 4">
    <name type="scientific">Oceanobacillus luteolus</name>
    <dbReference type="NCBI Taxonomy" id="1274358"/>
    <lineage>
        <taxon>Bacteria</taxon>
        <taxon>Bacillati</taxon>
        <taxon>Bacillota</taxon>
        <taxon>Bacilli</taxon>
        <taxon>Bacillales</taxon>
        <taxon>Bacillaceae</taxon>
        <taxon>Oceanobacillus</taxon>
    </lineage>
</organism>
<dbReference type="EMBL" id="JBHUDE010000004">
    <property type="protein sequence ID" value="MFD1606128.1"/>
    <property type="molecule type" value="Genomic_DNA"/>
</dbReference>
<keyword evidence="4" id="KW-1185">Reference proteome</keyword>
<dbReference type="SUPFAM" id="SSF158499">
    <property type="entry name" value="DnaD domain-like"/>
    <property type="match status" value="1"/>
</dbReference>
<comment type="caution">
    <text evidence="3">The sequence shown here is derived from an EMBL/GenBank/DDBJ whole genome shotgun (WGS) entry which is preliminary data.</text>
</comment>
<gene>
    <name evidence="3" type="ORF">ACFSBH_00390</name>
</gene>
<dbReference type="Gene3D" id="1.10.10.630">
    <property type="entry name" value="DnaD domain-like"/>
    <property type="match status" value="1"/>
</dbReference>
<dbReference type="Pfam" id="PF07261">
    <property type="entry name" value="DnaB_2"/>
    <property type="match status" value="1"/>
</dbReference>
<dbReference type="RefSeq" id="WP_379595504.1">
    <property type="nucleotide sequence ID" value="NZ_JBHUDE010000004.1"/>
</dbReference>
<comment type="similarity">
    <text evidence="1">Belongs to the DnaB/DnaD family.</text>
</comment>
<dbReference type="Proteomes" id="UP001597221">
    <property type="component" value="Unassembled WGS sequence"/>
</dbReference>
<evidence type="ECO:0000256" key="1">
    <source>
        <dbReference type="ARBA" id="ARBA00093462"/>
    </source>
</evidence>
<evidence type="ECO:0000313" key="4">
    <source>
        <dbReference type="Proteomes" id="UP001597221"/>
    </source>
</evidence>
<name>A0ABW4HKJ4_9BACI</name>
<proteinExistence type="inferred from homology"/>
<sequence length="104" mass="12361">MYEQNFGKLKPLIKKEFIRWVQIVGLEVVEEGVTLAVKKGGKTFSYVETILKEWVTNGLQTIEEVRNYEKMKNDKHNIQPIQDHRINKTDKQQALLKWAREEFK</sequence>
<dbReference type="PANTHER" id="PTHR37293">
    <property type="entry name" value="PHAGE REPLICATION PROTEIN-RELATED"/>
    <property type="match status" value="1"/>
</dbReference>
<feature type="domain" description="DnaB/C C-terminal" evidence="2">
    <location>
        <begin position="2"/>
        <end position="69"/>
    </location>
</feature>
<evidence type="ECO:0000313" key="3">
    <source>
        <dbReference type="EMBL" id="MFD1606128.1"/>
    </source>
</evidence>
<reference evidence="4" key="1">
    <citation type="journal article" date="2019" name="Int. J. Syst. Evol. Microbiol.">
        <title>The Global Catalogue of Microorganisms (GCM) 10K type strain sequencing project: providing services to taxonomists for standard genome sequencing and annotation.</title>
        <authorList>
            <consortium name="The Broad Institute Genomics Platform"/>
            <consortium name="The Broad Institute Genome Sequencing Center for Infectious Disease"/>
            <person name="Wu L."/>
            <person name="Ma J."/>
        </authorList>
    </citation>
    <scope>NUCLEOTIDE SEQUENCE [LARGE SCALE GENOMIC DNA]</scope>
    <source>
        <strain evidence="4">CGMCC 1.12376</strain>
    </source>
</reference>
<dbReference type="InterPro" id="IPR053162">
    <property type="entry name" value="DnaD"/>
</dbReference>
<dbReference type="InterPro" id="IPR006343">
    <property type="entry name" value="DnaB/C_C"/>
</dbReference>
<dbReference type="NCBIfam" id="TIGR01446">
    <property type="entry name" value="DnaD_dom"/>
    <property type="match status" value="1"/>
</dbReference>
<protein>
    <submittedName>
        <fullName evidence="3">DnaD domain-containing protein</fullName>
    </submittedName>
</protein>
<accession>A0ABW4HKJ4</accession>